<dbReference type="Proteomes" id="UP001501803">
    <property type="component" value="Unassembled WGS sequence"/>
</dbReference>
<keyword evidence="1" id="KW-0472">Membrane</keyword>
<gene>
    <name evidence="2" type="ORF">GCM10022381_20320</name>
</gene>
<evidence type="ECO:0000313" key="2">
    <source>
        <dbReference type="EMBL" id="GAA3877789.1"/>
    </source>
</evidence>
<proteinExistence type="predicted"/>
<accession>A0ABP7KKJ7</accession>
<name>A0ABP7KKJ7_9MICO</name>
<keyword evidence="1" id="KW-1133">Transmembrane helix</keyword>
<keyword evidence="3" id="KW-1185">Reference proteome</keyword>
<comment type="caution">
    <text evidence="2">The sequence shown here is derived from an EMBL/GenBank/DDBJ whole genome shotgun (WGS) entry which is preliminary data.</text>
</comment>
<dbReference type="EMBL" id="BAABCN010000004">
    <property type="protein sequence ID" value="GAA3877789.1"/>
    <property type="molecule type" value="Genomic_DNA"/>
</dbReference>
<keyword evidence="1" id="KW-0812">Transmembrane</keyword>
<organism evidence="2 3">
    <name type="scientific">Leifsonia kafniensis</name>
    <dbReference type="NCBI Taxonomy" id="475957"/>
    <lineage>
        <taxon>Bacteria</taxon>
        <taxon>Bacillati</taxon>
        <taxon>Actinomycetota</taxon>
        <taxon>Actinomycetes</taxon>
        <taxon>Micrococcales</taxon>
        <taxon>Microbacteriaceae</taxon>
        <taxon>Leifsonia</taxon>
    </lineage>
</organism>
<feature type="transmembrane region" description="Helical" evidence="1">
    <location>
        <begin position="76"/>
        <end position="94"/>
    </location>
</feature>
<evidence type="ECO:0000256" key="1">
    <source>
        <dbReference type="SAM" id="Phobius"/>
    </source>
</evidence>
<protein>
    <recommendedName>
        <fullName evidence="4">DUF3618 domain-containing protein</fullName>
    </recommendedName>
</protein>
<sequence>MSSSDDSKLDAVADAASGILRDTAKKATSIADDVSTAIGDATSRVAESASEARSQAQHSVDESVGFIHRQLRERPGIVLAGVAVVAFMLGAAMGRKPKG</sequence>
<evidence type="ECO:0000313" key="3">
    <source>
        <dbReference type="Proteomes" id="UP001501803"/>
    </source>
</evidence>
<dbReference type="RefSeq" id="WP_345065772.1">
    <property type="nucleotide sequence ID" value="NZ_BAABCN010000004.1"/>
</dbReference>
<reference evidence="3" key="1">
    <citation type="journal article" date="2019" name="Int. J. Syst. Evol. Microbiol.">
        <title>The Global Catalogue of Microorganisms (GCM) 10K type strain sequencing project: providing services to taxonomists for standard genome sequencing and annotation.</title>
        <authorList>
            <consortium name="The Broad Institute Genomics Platform"/>
            <consortium name="The Broad Institute Genome Sequencing Center for Infectious Disease"/>
            <person name="Wu L."/>
            <person name="Ma J."/>
        </authorList>
    </citation>
    <scope>NUCLEOTIDE SEQUENCE [LARGE SCALE GENOMIC DNA]</scope>
    <source>
        <strain evidence="3">JCM 17021</strain>
    </source>
</reference>
<evidence type="ECO:0008006" key="4">
    <source>
        <dbReference type="Google" id="ProtNLM"/>
    </source>
</evidence>